<evidence type="ECO:0000256" key="1">
    <source>
        <dbReference type="SAM" id="Phobius"/>
    </source>
</evidence>
<reference evidence="2 3" key="1">
    <citation type="journal article" date="2020" name="BMC Genomics">
        <title>Intraspecific diversification of the crop wild relative Brassica cretica Lam. using demographic model selection.</title>
        <authorList>
            <person name="Kioukis A."/>
            <person name="Michalopoulou V.A."/>
            <person name="Briers L."/>
            <person name="Pirintsos S."/>
            <person name="Studholme D.J."/>
            <person name="Pavlidis P."/>
            <person name="Sarris P.F."/>
        </authorList>
    </citation>
    <scope>NUCLEOTIDE SEQUENCE [LARGE SCALE GENOMIC DNA]</scope>
    <source>
        <strain evidence="3">cv. PFS-1207/04</strain>
    </source>
</reference>
<evidence type="ECO:0008006" key="4">
    <source>
        <dbReference type="Google" id="ProtNLM"/>
    </source>
</evidence>
<keyword evidence="1" id="KW-0472">Membrane</keyword>
<name>A0ABQ7DDH6_BRACR</name>
<keyword evidence="1" id="KW-1133">Transmembrane helix</keyword>
<sequence>MLSLPQLWFTTLLLMMIFVIDVWVVLLCINTLHARQGNLMVSNQSECFFEGLLSADAITFTFRLERLKLLSDEEKDLHSVTTKRFGRRNQSPSPK</sequence>
<accession>A0ABQ7DDH6</accession>
<comment type="caution">
    <text evidence="2">The sequence shown here is derived from an EMBL/GenBank/DDBJ whole genome shotgun (WGS) entry which is preliminary data.</text>
</comment>
<keyword evidence="3" id="KW-1185">Reference proteome</keyword>
<keyword evidence="1" id="KW-0812">Transmembrane</keyword>
<organism evidence="2 3">
    <name type="scientific">Brassica cretica</name>
    <name type="common">Mustard</name>
    <dbReference type="NCBI Taxonomy" id="69181"/>
    <lineage>
        <taxon>Eukaryota</taxon>
        <taxon>Viridiplantae</taxon>
        <taxon>Streptophyta</taxon>
        <taxon>Embryophyta</taxon>
        <taxon>Tracheophyta</taxon>
        <taxon>Spermatophyta</taxon>
        <taxon>Magnoliopsida</taxon>
        <taxon>eudicotyledons</taxon>
        <taxon>Gunneridae</taxon>
        <taxon>Pentapetalae</taxon>
        <taxon>rosids</taxon>
        <taxon>malvids</taxon>
        <taxon>Brassicales</taxon>
        <taxon>Brassicaceae</taxon>
        <taxon>Brassiceae</taxon>
        <taxon>Brassica</taxon>
    </lineage>
</organism>
<dbReference type="EMBL" id="QGKV02000759">
    <property type="protein sequence ID" value="KAF3569645.1"/>
    <property type="molecule type" value="Genomic_DNA"/>
</dbReference>
<evidence type="ECO:0000313" key="2">
    <source>
        <dbReference type="EMBL" id="KAF3569645.1"/>
    </source>
</evidence>
<proteinExistence type="predicted"/>
<feature type="transmembrane region" description="Helical" evidence="1">
    <location>
        <begin position="6"/>
        <end position="29"/>
    </location>
</feature>
<protein>
    <recommendedName>
        <fullName evidence="4">Secreted protein</fullName>
    </recommendedName>
</protein>
<evidence type="ECO:0000313" key="3">
    <source>
        <dbReference type="Proteomes" id="UP000266723"/>
    </source>
</evidence>
<gene>
    <name evidence="2" type="ORF">DY000_02016397</name>
</gene>
<dbReference type="Proteomes" id="UP000266723">
    <property type="component" value="Unassembled WGS sequence"/>
</dbReference>